<evidence type="ECO:0000256" key="1">
    <source>
        <dbReference type="SAM" id="MobiDB-lite"/>
    </source>
</evidence>
<feature type="region of interest" description="Disordered" evidence="1">
    <location>
        <begin position="401"/>
        <end position="476"/>
    </location>
</feature>
<feature type="compositionally biased region" description="Acidic residues" evidence="1">
    <location>
        <begin position="534"/>
        <end position="550"/>
    </location>
</feature>
<gene>
    <name evidence="2" type="ORF">B0H16DRAFT_346630</name>
</gene>
<dbReference type="AlphaFoldDB" id="A0AAD7HKK2"/>
<dbReference type="EMBL" id="JARKIB010000216">
    <property type="protein sequence ID" value="KAJ7722853.1"/>
    <property type="molecule type" value="Genomic_DNA"/>
</dbReference>
<organism evidence="2 3">
    <name type="scientific">Mycena metata</name>
    <dbReference type="NCBI Taxonomy" id="1033252"/>
    <lineage>
        <taxon>Eukaryota</taxon>
        <taxon>Fungi</taxon>
        <taxon>Dikarya</taxon>
        <taxon>Basidiomycota</taxon>
        <taxon>Agaricomycotina</taxon>
        <taxon>Agaricomycetes</taxon>
        <taxon>Agaricomycetidae</taxon>
        <taxon>Agaricales</taxon>
        <taxon>Marasmiineae</taxon>
        <taxon>Mycenaceae</taxon>
        <taxon>Mycena</taxon>
    </lineage>
</organism>
<feature type="compositionally biased region" description="Low complexity" evidence="1">
    <location>
        <begin position="605"/>
        <end position="630"/>
    </location>
</feature>
<protein>
    <submittedName>
        <fullName evidence="2">Uncharacterized protein</fullName>
    </submittedName>
</protein>
<dbReference type="Proteomes" id="UP001215598">
    <property type="component" value="Unassembled WGS sequence"/>
</dbReference>
<sequence length="788" mass="86189">MPRVDTTPSRRTKRDAKQTTSHKGARTAASVRAAAMASMNAGGSISAPIIKAEPMATPIPAAASTKSSPPRSWRHPDELPYIRTAGKTWNDMAIVKYLATNAFSIPPRGTNTIDPWVQVSCVDGSQVILPRGYRLPLLWVAKYQWTSVKLVLTAHAAIRQREWDSAKFEILHIARLCAGLLSKARAQMDEGGMIERGWRCEQFDRALHRYWHDWLIMRDEFVRDFFREFGEDEYRQDVLKYAWNRWVLKGHKGFTLTTAEGANGITADEFMEGFVIEQDAGRFEWRDSSSDTPDTASSFPSEVEPTPQITEDVPEEDVPVATTPQLKEAIPYTDIPVVVTQTNIVQPITTPTPARVVSFLIRPRNTFRAHSGPSPQAFESAEDAVDVIFIRSVHKSNLTRLTQASSPTVQDPPPISPTLGNTPGVSQESQPQTSAPTPDTGTPVNWVQHRTISRGSLGPAHRTPLESSADLTSAHNRETDVEMQDIRSYSPEEGPAPAVGVIPTTMGSLAPGRAAIRGHSVVDGERNSEQTDRPDDDLELEERAEEDQMEEVLTSWPVEAVKVETPGDVIPEDLDFDSDLELLYPDQPSVSADPPSVSQVGSPRSHAVTPSASSGSSRSASPVPPLSSASFVDAPTSASTELTIYPHAATQEQLGADPALITRFLQSCGMLGEEMRALRTEVAHLRSELGQQSRTQLDARVRLLEESTALVPANPLRRIGNGASGSWTHPLQHLISGEDSETEMDVEKSMTPPLDAASIGVAKCGQFDGEPLPPRSRKFNSAARLPEV</sequence>
<feature type="compositionally biased region" description="Basic and acidic residues" evidence="1">
    <location>
        <begin position="520"/>
        <end position="533"/>
    </location>
</feature>
<evidence type="ECO:0000313" key="3">
    <source>
        <dbReference type="Proteomes" id="UP001215598"/>
    </source>
</evidence>
<comment type="caution">
    <text evidence="2">The sequence shown here is derived from an EMBL/GenBank/DDBJ whole genome shotgun (WGS) entry which is preliminary data.</text>
</comment>
<feature type="region of interest" description="Disordered" evidence="1">
    <location>
        <begin position="285"/>
        <end position="317"/>
    </location>
</feature>
<feature type="region of interest" description="Disordered" evidence="1">
    <location>
        <begin position="1"/>
        <end position="30"/>
    </location>
</feature>
<feature type="compositionally biased region" description="Polar residues" evidence="1">
    <location>
        <begin position="465"/>
        <end position="474"/>
    </location>
</feature>
<feature type="region of interest" description="Disordered" evidence="1">
    <location>
        <begin position="584"/>
        <end position="632"/>
    </location>
</feature>
<feature type="region of interest" description="Disordered" evidence="1">
    <location>
        <begin position="765"/>
        <end position="788"/>
    </location>
</feature>
<reference evidence="2" key="1">
    <citation type="submission" date="2023-03" db="EMBL/GenBank/DDBJ databases">
        <title>Massive genome expansion in bonnet fungi (Mycena s.s.) driven by repeated elements and novel gene families across ecological guilds.</title>
        <authorList>
            <consortium name="Lawrence Berkeley National Laboratory"/>
            <person name="Harder C.B."/>
            <person name="Miyauchi S."/>
            <person name="Viragh M."/>
            <person name="Kuo A."/>
            <person name="Thoen E."/>
            <person name="Andreopoulos B."/>
            <person name="Lu D."/>
            <person name="Skrede I."/>
            <person name="Drula E."/>
            <person name="Henrissat B."/>
            <person name="Morin E."/>
            <person name="Kohler A."/>
            <person name="Barry K."/>
            <person name="LaButti K."/>
            <person name="Morin E."/>
            <person name="Salamov A."/>
            <person name="Lipzen A."/>
            <person name="Mereny Z."/>
            <person name="Hegedus B."/>
            <person name="Baldrian P."/>
            <person name="Stursova M."/>
            <person name="Weitz H."/>
            <person name="Taylor A."/>
            <person name="Grigoriev I.V."/>
            <person name="Nagy L.G."/>
            <person name="Martin F."/>
            <person name="Kauserud H."/>
        </authorList>
    </citation>
    <scope>NUCLEOTIDE SEQUENCE</scope>
    <source>
        <strain evidence="2">CBHHK182m</strain>
    </source>
</reference>
<evidence type="ECO:0000313" key="2">
    <source>
        <dbReference type="EMBL" id="KAJ7722853.1"/>
    </source>
</evidence>
<feature type="region of interest" description="Disordered" evidence="1">
    <location>
        <begin position="519"/>
        <end position="551"/>
    </location>
</feature>
<keyword evidence="3" id="KW-1185">Reference proteome</keyword>
<proteinExistence type="predicted"/>
<feature type="compositionally biased region" description="Polar residues" evidence="1">
    <location>
        <begin position="418"/>
        <end position="454"/>
    </location>
</feature>
<accession>A0AAD7HKK2</accession>
<feature type="compositionally biased region" description="Low complexity" evidence="1">
    <location>
        <begin position="290"/>
        <end position="301"/>
    </location>
</feature>
<name>A0AAD7HKK2_9AGAR</name>